<dbReference type="EMBL" id="JAPDOD010000017">
    <property type="protein sequence ID" value="MDA0162214.1"/>
    <property type="molecule type" value="Genomic_DNA"/>
</dbReference>
<sequence>MKTCIYPGCDRPAVPPHPAGGPQPAFCDREDHNALTAHQKRKELENG</sequence>
<organism evidence="2 3">
    <name type="scientific">Solirubrobacter ginsenosidimutans</name>
    <dbReference type="NCBI Taxonomy" id="490573"/>
    <lineage>
        <taxon>Bacteria</taxon>
        <taxon>Bacillati</taxon>
        <taxon>Actinomycetota</taxon>
        <taxon>Thermoleophilia</taxon>
        <taxon>Solirubrobacterales</taxon>
        <taxon>Solirubrobacteraceae</taxon>
        <taxon>Solirubrobacter</taxon>
    </lineage>
</organism>
<dbReference type="Proteomes" id="UP001149140">
    <property type="component" value="Unassembled WGS sequence"/>
</dbReference>
<accession>A0A9X3MT81</accession>
<evidence type="ECO:0000256" key="1">
    <source>
        <dbReference type="SAM" id="MobiDB-lite"/>
    </source>
</evidence>
<protein>
    <submittedName>
        <fullName evidence="2">Uncharacterized protein</fullName>
    </submittedName>
</protein>
<evidence type="ECO:0000313" key="3">
    <source>
        <dbReference type="Proteomes" id="UP001149140"/>
    </source>
</evidence>
<dbReference type="AlphaFoldDB" id="A0A9X3MT81"/>
<keyword evidence="3" id="KW-1185">Reference proteome</keyword>
<evidence type="ECO:0000313" key="2">
    <source>
        <dbReference type="EMBL" id="MDA0162214.1"/>
    </source>
</evidence>
<feature type="region of interest" description="Disordered" evidence="1">
    <location>
        <begin position="10"/>
        <end position="29"/>
    </location>
</feature>
<proteinExistence type="predicted"/>
<comment type="caution">
    <text evidence="2">The sequence shown here is derived from an EMBL/GenBank/DDBJ whole genome shotgun (WGS) entry which is preliminary data.</text>
</comment>
<gene>
    <name evidence="2" type="ORF">OM076_18220</name>
</gene>
<reference evidence="2" key="1">
    <citation type="submission" date="2022-10" db="EMBL/GenBank/DDBJ databases">
        <title>The WGS of Solirubrobacter ginsenosidimutans DSM 21036.</title>
        <authorList>
            <person name="Jiang Z."/>
        </authorList>
    </citation>
    <scope>NUCLEOTIDE SEQUENCE</scope>
    <source>
        <strain evidence="2">DSM 21036</strain>
    </source>
</reference>
<name>A0A9X3MT81_9ACTN</name>